<gene>
    <name evidence="5" type="ORF">F2Q68_00035406</name>
</gene>
<dbReference type="PROSITE" id="PS00854">
    <property type="entry name" value="PROTEASOME_BETA_1"/>
    <property type="match status" value="1"/>
</dbReference>
<dbReference type="Proteomes" id="UP000712281">
    <property type="component" value="Unassembled WGS sequence"/>
</dbReference>
<dbReference type="GO" id="GO:0005737">
    <property type="term" value="C:cytoplasm"/>
    <property type="evidence" value="ECO:0007669"/>
    <property type="project" value="UniProtKB-SubCell"/>
</dbReference>
<dbReference type="Gene3D" id="3.60.20.10">
    <property type="entry name" value="Glutamine Phosphoribosylpyrophosphate, subunit 1, domain 1"/>
    <property type="match status" value="1"/>
</dbReference>
<evidence type="ECO:0000256" key="3">
    <source>
        <dbReference type="ARBA" id="ARBA00022942"/>
    </source>
</evidence>
<dbReference type="Pfam" id="PF00227">
    <property type="entry name" value="Proteasome"/>
    <property type="match status" value="1"/>
</dbReference>
<dbReference type="EMBL" id="QGKW02001988">
    <property type="protein sequence ID" value="KAF2551821.1"/>
    <property type="molecule type" value="Genomic_DNA"/>
</dbReference>
<dbReference type="GO" id="GO:0005839">
    <property type="term" value="C:proteasome core complex"/>
    <property type="evidence" value="ECO:0007669"/>
    <property type="project" value="InterPro"/>
</dbReference>
<evidence type="ECO:0000313" key="6">
    <source>
        <dbReference type="Proteomes" id="UP000712281"/>
    </source>
</evidence>
<evidence type="ECO:0000256" key="4">
    <source>
        <dbReference type="RuleBase" id="RU004203"/>
    </source>
</evidence>
<dbReference type="GO" id="GO:0005634">
    <property type="term" value="C:nucleus"/>
    <property type="evidence" value="ECO:0007669"/>
    <property type="project" value="UniProtKB-SubCell"/>
</dbReference>
<sequence>MSIFEYNGSAVVAMVGKNCFAIASDRRLGVQLQTIATDFQRISKIHDRVFIGLSGLATDVQTLNYRNSYFAKVGELKTRVFELEAAEFCKVTYFTSVTSQICILFVVQQLPRKGIYVDNQVSAYLDSLCVAVTATRALNVLRRSLSVRRPLFGGRHLGVLKQGEFKKASLQPCLEPLWKPHASL</sequence>
<comment type="caution">
    <text evidence="5">The sequence shown here is derived from an EMBL/GenBank/DDBJ whole genome shotgun (WGS) entry which is preliminary data.</text>
</comment>
<comment type="subunit">
    <text evidence="4">Component of the proteasome complex.</text>
</comment>
<protein>
    <recommendedName>
        <fullName evidence="4">Proteasome subunit beta</fullName>
    </recommendedName>
</protein>
<keyword evidence="2 4" id="KW-0963">Cytoplasm</keyword>
<dbReference type="PANTHER" id="PTHR32194">
    <property type="entry name" value="METALLOPROTEASE TLDD"/>
    <property type="match status" value="1"/>
</dbReference>
<organism evidence="5 6">
    <name type="scientific">Brassica cretica</name>
    <name type="common">Mustard</name>
    <dbReference type="NCBI Taxonomy" id="69181"/>
    <lineage>
        <taxon>Eukaryota</taxon>
        <taxon>Viridiplantae</taxon>
        <taxon>Streptophyta</taxon>
        <taxon>Embryophyta</taxon>
        <taxon>Tracheophyta</taxon>
        <taxon>Spermatophyta</taxon>
        <taxon>Magnoliopsida</taxon>
        <taxon>eudicotyledons</taxon>
        <taxon>Gunneridae</taxon>
        <taxon>Pentapetalae</taxon>
        <taxon>rosids</taxon>
        <taxon>malvids</taxon>
        <taxon>Brassicales</taxon>
        <taxon>Brassicaceae</taxon>
        <taxon>Brassiceae</taxon>
        <taxon>Brassica</taxon>
    </lineage>
</organism>
<evidence type="ECO:0000313" key="5">
    <source>
        <dbReference type="EMBL" id="KAF2551821.1"/>
    </source>
</evidence>
<dbReference type="PANTHER" id="PTHR32194:SF10">
    <property type="entry name" value="PROTEASOME SUBUNIT BETA TYPE-3"/>
    <property type="match status" value="1"/>
</dbReference>
<dbReference type="SUPFAM" id="SSF56235">
    <property type="entry name" value="N-terminal nucleophile aminohydrolases (Ntn hydrolases)"/>
    <property type="match status" value="1"/>
</dbReference>
<dbReference type="InterPro" id="IPR001353">
    <property type="entry name" value="Proteasome_sua/b"/>
</dbReference>
<comment type="subcellular location">
    <subcellularLocation>
        <location evidence="4">Cytoplasm</location>
    </subcellularLocation>
    <subcellularLocation>
        <location evidence="4">Nucleus</location>
    </subcellularLocation>
</comment>
<evidence type="ECO:0000256" key="1">
    <source>
        <dbReference type="ARBA" id="ARBA00011517"/>
    </source>
</evidence>
<proteinExistence type="inferred from homology"/>
<dbReference type="AlphaFoldDB" id="A0A8S9GZ56"/>
<dbReference type="GO" id="GO:0051603">
    <property type="term" value="P:proteolysis involved in protein catabolic process"/>
    <property type="evidence" value="ECO:0007669"/>
    <property type="project" value="InterPro"/>
</dbReference>
<comment type="function">
    <text evidence="4">Component of the proteasome, a multicatalytic proteinase complex which is characterized by its ability to cleave peptides with Arg, Phe, Tyr, Leu, and Glu adjacent to the leaving group at neutral or slightly basic pH. The proteasome has an ATP-dependent proteolytic activity.</text>
</comment>
<comment type="similarity">
    <text evidence="4">Belongs to the peptidase T1B family.</text>
</comment>
<reference evidence="5" key="1">
    <citation type="submission" date="2019-12" db="EMBL/GenBank/DDBJ databases">
        <title>Genome sequencing and annotation of Brassica cretica.</title>
        <authorList>
            <person name="Studholme D.J."/>
            <person name="Sarris P.F."/>
        </authorList>
    </citation>
    <scope>NUCLEOTIDE SEQUENCE</scope>
    <source>
        <strain evidence="5">PFS-001/15</strain>
        <tissue evidence="5">Leaf</tissue>
    </source>
</reference>
<name>A0A8S9GZ56_BRACR</name>
<dbReference type="InterPro" id="IPR023333">
    <property type="entry name" value="Proteasome_suB-type"/>
</dbReference>
<keyword evidence="4" id="KW-0539">Nucleus</keyword>
<comment type="subunit">
    <text evidence="1">Component of the 20S core complex of the 26S proteasome. The 26S proteasome is composed of a core protease (CP), known as the 20S proteasome, capped at one or both ends by the 19S regulatory particle (RP/PA700). The 20S proteasome core is composed of 28 subunits that are arranged in four stacked rings, resulting in a barrel-shaped structure. The two end rings are each formed by seven alpha subunits, and the two central rings are each formed by seven beta subunits. The catalytic chamber with the active sites is on the inside of the barrel.</text>
</comment>
<accession>A0A8S9GZ56</accession>
<evidence type="ECO:0000256" key="2">
    <source>
        <dbReference type="ARBA" id="ARBA00022490"/>
    </source>
</evidence>
<keyword evidence="3 4" id="KW-0647">Proteasome</keyword>
<dbReference type="InterPro" id="IPR029055">
    <property type="entry name" value="Ntn_hydrolases_N"/>
</dbReference>
<dbReference type="InterPro" id="IPR016050">
    <property type="entry name" value="Proteasome_bsu_CS"/>
</dbReference>